<organism evidence="1">
    <name type="scientific">Brachypodium distachyon</name>
    <name type="common">Purple false brome</name>
    <name type="synonym">Trachynia distachya</name>
    <dbReference type="NCBI Taxonomy" id="15368"/>
    <lineage>
        <taxon>Eukaryota</taxon>
        <taxon>Viridiplantae</taxon>
        <taxon>Streptophyta</taxon>
        <taxon>Embryophyta</taxon>
        <taxon>Tracheophyta</taxon>
        <taxon>Spermatophyta</taxon>
        <taxon>Magnoliopsida</taxon>
        <taxon>Liliopsida</taxon>
        <taxon>Poales</taxon>
        <taxon>Poaceae</taxon>
        <taxon>BOP clade</taxon>
        <taxon>Pooideae</taxon>
        <taxon>Stipodae</taxon>
        <taxon>Brachypodieae</taxon>
        <taxon>Brachypodium</taxon>
    </lineage>
</organism>
<evidence type="ECO:0000313" key="1">
    <source>
        <dbReference type="EMBL" id="PNT71592.1"/>
    </source>
</evidence>
<reference evidence="1" key="2">
    <citation type="submission" date="2017-06" db="EMBL/GenBank/DDBJ databases">
        <title>WGS assembly of Brachypodium distachyon.</title>
        <authorList>
            <consortium name="The International Brachypodium Initiative"/>
            <person name="Lucas S."/>
            <person name="Harmon-Smith M."/>
            <person name="Lail K."/>
            <person name="Tice H."/>
            <person name="Grimwood J."/>
            <person name="Bruce D."/>
            <person name="Barry K."/>
            <person name="Shu S."/>
            <person name="Lindquist E."/>
            <person name="Wang M."/>
            <person name="Pitluck S."/>
            <person name="Vogel J.P."/>
            <person name="Garvin D.F."/>
            <person name="Mockler T.C."/>
            <person name="Schmutz J."/>
            <person name="Rokhsar D."/>
            <person name="Bevan M.W."/>
        </authorList>
    </citation>
    <scope>NUCLEOTIDE SEQUENCE</scope>
    <source>
        <strain evidence="1">Bd21</strain>
    </source>
</reference>
<dbReference type="EnsemblPlants" id="PNT71592">
    <property type="protein sequence ID" value="PNT71592"/>
    <property type="gene ID" value="BRADI_2g31815v3"/>
</dbReference>
<accession>A0A2K2DBE8</accession>
<protein>
    <submittedName>
        <fullName evidence="1 2">Uncharacterized protein</fullName>
    </submittedName>
</protein>
<proteinExistence type="predicted"/>
<dbReference type="InParanoid" id="A0A2K2DBE8"/>
<evidence type="ECO:0000313" key="3">
    <source>
        <dbReference type="Proteomes" id="UP000008810"/>
    </source>
</evidence>
<reference evidence="1 2" key="1">
    <citation type="journal article" date="2010" name="Nature">
        <title>Genome sequencing and analysis of the model grass Brachypodium distachyon.</title>
        <authorList>
            <consortium name="International Brachypodium Initiative"/>
        </authorList>
    </citation>
    <scope>NUCLEOTIDE SEQUENCE [LARGE SCALE GENOMIC DNA]</scope>
    <source>
        <strain evidence="1 2">Bd21</strain>
    </source>
</reference>
<evidence type="ECO:0000313" key="2">
    <source>
        <dbReference type="EnsemblPlants" id="PNT71592"/>
    </source>
</evidence>
<name>A0A2K2DBE8_BRADI</name>
<dbReference type="Gramene" id="PNT71592">
    <property type="protein sequence ID" value="PNT71592"/>
    <property type="gene ID" value="BRADI_2g31815v3"/>
</dbReference>
<dbReference type="EMBL" id="CM000881">
    <property type="protein sequence ID" value="PNT71592.1"/>
    <property type="molecule type" value="Genomic_DNA"/>
</dbReference>
<keyword evidence="3" id="KW-1185">Reference proteome</keyword>
<gene>
    <name evidence="1" type="ORF">BRADI_2g31815v3</name>
</gene>
<dbReference type="AlphaFoldDB" id="A0A2K2DBE8"/>
<reference evidence="2" key="3">
    <citation type="submission" date="2018-08" db="UniProtKB">
        <authorList>
            <consortium name="EnsemblPlants"/>
        </authorList>
    </citation>
    <scope>IDENTIFICATION</scope>
    <source>
        <strain evidence="2">cv. Bd21</strain>
    </source>
</reference>
<dbReference type="Proteomes" id="UP000008810">
    <property type="component" value="Chromosome 2"/>
</dbReference>
<sequence>MDFGCCLWDFNKLLQILTRGRTCMIGLVFPPYRRWFELTNRSWDISYFVYVPDES</sequence>